<protein>
    <submittedName>
        <fullName evidence="2">Putative methyl-accepting chemotaxis receptor/se nsory transducer with PAS domain</fullName>
    </submittedName>
</protein>
<feature type="transmembrane region" description="Helical" evidence="1">
    <location>
        <begin position="44"/>
        <end position="65"/>
    </location>
</feature>
<reference evidence="3" key="1">
    <citation type="journal article" date="2016" name="Genome Announc.">
        <title>Draft Genome Sequences of Five Rapidly Growing Mycobacterium Species, M. thermoresistibile, M. fortuitum subsp. acetamidolyticum, M. canariasense, M. brisbanense, and M. novocastrense.</title>
        <authorList>
            <person name="Katahira K."/>
            <person name="Ogura Y."/>
            <person name="Gotoh Y."/>
            <person name="Hayashi T."/>
        </authorList>
    </citation>
    <scope>NUCLEOTIDE SEQUENCE [LARGE SCALE GENOMIC DNA]</scope>
    <source>
        <strain evidence="3">JCM15298</strain>
    </source>
</reference>
<dbReference type="STRING" id="228230.RMCC_5730"/>
<keyword evidence="1" id="KW-0472">Membrane</keyword>
<keyword evidence="3" id="KW-1185">Reference proteome</keyword>
<sequence>MSTTSVCRAASAAPSADPWRKSAWPYDIAVRPSRHPELARIGSVLAWASVAAAPFLFGGAIYFAFGGI</sequence>
<organism evidence="2 3">
    <name type="scientific">Mycolicibacterium canariasense</name>
    <name type="common">Mycobacterium canariasense</name>
    <dbReference type="NCBI Taxonomy" id="228230"/>
    <lineage>
        <taxon>Bacteria</taxon>
        <taxon>Bacillati</taxon>
        <taxon>Actinomycetota</taxon>
        <taxon>Actinomycetes</taxon>
        <taxon>Mycobacteriales</taxon>
        <taxon>Mycobacteriaceae</taxon>
        <taxon>Mycolicibacterium</taxon>
    </lineage>
</organism>
<keyword evidence="1" id="KW-0812">Transmembrane</keyword>
<evidence type="ECO:0000313" key="2">
    <source>
        <dbReference type="EMBL" id="GAS98765.1"/>
    </source>
</evidence>
<accession>A0A124E337</accession>
<gene>
    <name evidence="2" type="ORF">RMCC_5730</name>
</gene>
<reference evidence="3" key="2">
    <citation type="submission" date="2016-02" db="EMBL/GenBank/DDBJ databases">
        <title>Draft genome sequence of five rapidly growing Mycobacterium species.</title>
        <authorList>
            <person name="Katahira K."/>
            <person name="Gotou Y."/>
            <person name="Iida K."/>
            <person name="Ogura Y."/>
            <person name="Hayashi T."/>
        </authorList>
    </citation>
    <scope>NUCLEOTIDE SEQUENCE [LARGE SCALE GENOMIC DNA]</scope>
    <source>
        <strain evidence="3">JCM15298</strain>
    </source>
</reference>
<name>A0A124E337_MYCCR</name>
<evidence type="ECO:0000256" key="1">
    <source>
        <dbReference type="SAM" id="Phobius"/>
    </source>
</evidence>
<evidence type="ECO:0000313" key="3">
    <source>
        <dbReference type="Proteomes" id="UP000069443"/>
    </source>
</evidence>
<keyword evidence="1" id="KW-1133">Transmembrane helix</keyword>
<dbReference type="EMBL" id="BCSY01000093">
    <property type="protein sequence ID" value="GAS98765.1"/>
    <property type="molecule type" value="Genomic_DNA"/>
</dbReference>
<comment type="caution">
    <text evidence="2">The sequence shown here is derived from an EMBL/GenBank/DDBJ whole genome shotgun (WGS) entry which is preliminary data.</text>
</comment>
<dbReference type="Proteomes" id="UP000069443">
    <property type="component" value="Unassembled WGS sequence"/>
</dbReference>
<dbReference type="RefSeq" id="WP_062659556.1">
    <property type="nucleotide sequence ID" value="NZ_BCSY01000093.1"/>
</dbReference>
<dbReference type="AlphaFoldDB" id="A0A124E337"/>
<keyword evidence="2" id="KW-0675">Receptor</keyword>
<proteinExistence type="predicted"/>